<accession>A0A8J5HL28</accession>
<dbReference type="FunFam" id="1.10.10.60:FF:000002">
    <property type="entry name" value="Myb family transcription factor"/>
    <property type="match status" value="1"/>
</dbReference>
<evidence type="ECO:0000256" key="1">
    <source>
        <dbReference type="ARBA" id="ARBA00004123"/>
    </source>
</evidence>
<feature type="region of interest" description="Disordered" evidence="6">
    <location>
        <begin position="342"/>
        <end position="379"/>
    </location>
</feature>
<sequence>MQMGSAATEVGLDLKLFAMRSAGGFLEEAAAAVDGGVAKLEESVRSLLEERKKIEVFKRELPLCMLLLTEVIELLGKELERCPGERLRHSFKEFISIRSDCEEEGGNGMKLEADCKDKTHWMSSAQLWSPNSTADDKVDDDGKSIADERNGRSELMEEKEIDCSESQSYHFADGFLPFKSSKEASKPSTTPCDLSLLSLPAVKGSAFPISVDEHSDSGSGAKHSNRAPPATGGAHLSLQLQHPPRKTRRCWSPELHRRFVLALQQLGGPQVATPKQIRELMNVDNLTNDEVKSHLQKYRLHIRKMPNASSTGTDKVVISLRDLWTHPENCSSLTNRSTVCIPQSGSPQSPLQLAISGGTGGDSCEEDDRKSERSFNWRS</sequence>
<gene>
    <name evidence="8" type="ORF">ZIOFF_012768</name>
</gene>
<keyword evidence="3" id="KW-0238">DNA-binding</keyword>
<evidence type="ECO:0000256" key="3">
    <source>
        <dbReference type="ARBA" id="ARBA00023125"/>
    </source>
</evidence>
<comment type="subcellular location">
    <subcellularLocation>
        <location evidence="1">Nucleus</location>
    </subcellularLocation>
</comment>
<protein>
    <recommendedName>
        <fullName evidence="7">HTH myb-type domain-containing protein</fullName>
    </recommendedName>
</protein>
<feature type="compositionally biased region" description="Basic and acidic residues" evidence="6">
    <location>
        <begin position="367"/>
        <end position="379"/>
    </location>
</feature>
<feature type="domain" description="HTH myb-type" evidence="7">
    <location>
        <begin position="244"/>
        <end position="303"/>
    </location>
</feature>
<evidence type="ECO:0000256" key="2">
    <source>
        <dbReference type="ARBA" id="ARBA00023015"/>
    </source>
</evidence>
<dbReference type="OrthoDB" id="1908613at2759"/>
<keyword evidence="9" id="KW-1185">Reference proteome</keyword>
<dbReference type="Proteomes" id="UP000734854">
    <property type="component" value="Unassembled WGS sequence"/>
</dbReference>
<dbReference type="EMBL" id="JACMSC010000003">
    <property type="protein sequence ID" value="KAG6530529.1"/>
    <property type="molecule type" value="Genomic_DNA"/>
</dbReference>
<reference evidence="8 9" key="1">
    <citation type="submission" date="2020-08" db="EMBL/GenBank/DDBJ databases">
        <title>Plant Genome Project.</title>
        <authorList>
            <person name="Zhang R.-G."/>
        </authorList>
    </citation>
    <scope>NUCLEOTIDE SEQUENCE [LARGE SCALE GENOMIC DNA]</scope>
    <source>
        <tissue evidence="8">Rhizome</tissue>
    </source>
</reference>
<dbReference type="GO" id="GO:0005634">
    <property type="term" value="C:nucleus"/>
    <property type="evidence" value="ECO:0007669"/>
    <property type="project" value="UniProtKB-SubCell"/>
</dbReference>
<dbReference type="InterPro" id="IPR006447">
    <property type="entry name" value="Myb_dom_plants"/>
</dbReference>
<dbReference type="NCBIfam" id="TIGR01557">
    <property type="entry name" value="myb_SHAQKYF"/>
    <property type="match status" value="1"/>
</dbReference>
<dbReference type="InterPro" id="IPR058673">
    <property type="entry name" value="HHO5-like_N"/>
</dbReference>
<dbReference type="Pfam" id="PF26575">
    <property type="entry name" value="HHO5_N"/>
    <property type="match status" value="1"/>
</dbReference>
<keyword evidence="2" id="KW-0805">Transcription regulation</keyword>
<feature type="compositionally biased region" description="Basic and acidic residues" evidence="6">
    <location>
        <begin position="134"/>
        <end position="159"/>
    </location>
</feature>
<dbReference type="Pfam" id="PF00249">
    <property type="entry name" value="Myb_DNA-binding"/>
    <property type="match status" value="1"/>
</dbReference>
<proteinExistence type="predicted"/>
<dbReference type="InterPro" id="IPR044787">
    <property type="entry name" value="HHO5-like"/>
</dbReference>
<dbReference type="InterPro" id="IPR017930">
    <property type="entry name" value="Myb_dom"/>
</dbReference>
<dbReference type="PANTHER" id="PTHR31003:SF3">
    <property type="entry name" value="HOMEODOMAIN-LIKE SUPERFAMILY PROTEIN-RELATED"/>
    <property type="match status" value="1"/>
</dbReference>
<evidence type="ECO:0000256" key="5">
    <source>
        <dbReference type="ARBA" id="ARBA00023242"/>
    </source>
</evidence>
<organism evidence="8 9">
    <name type="scientific">Zingiber officinale</name>
    <name type="common">Ginger</name>
    <name type="synonym">Amomum zingiber</name>
    <dbReference type="NCBI Taxonomy" id="94328"/>
    <lineage>
        <taxon>Eukaryota</taxon>
        <taxon>Viridiplantae</taxon>
        <taxon>Streptophyta</taxon>
        <taxon>Embryophyta</taxon>
        <taxon>Tracheophyta</taxon>
        <taxon>Spermatophyta</taxon>
        <taxon>Magnoliopsida</taxon>
        <taxon>Liliopsida</taxon>
        <taxon>Zingiberales</taxon>
        <taxon>Zingiberaceae</taxon>
        <taxon>Zingiber</taxon>
    </lineage>
</organism>
<keyword evidence="5" id="KW-0539">Nucleus</keyword>
<name>A0A8J5HL28_ZINOF</name>
<evidence type="ECO:0000256" key="6">
    <source>
        <dbReference type="SAM" id="MobiDB-lite"/>
    </source>
</evidence>
<keyword evidence="4" id="KW-0804">Transcription</keyword>
<dbReference type="InterPro" id="IPR001005">
    <property type="entry name" value="SANT/Myb"/>
</dbReference>
<dbReference type="GO" id="GO:0003700">
    <property type="term" value="F:DNA-binding transcription factor activity"/>
    <property type="evidence" value="ECO:0007669"/>
    <property type="project" value="InterPro"/>
</dbReference>
<dbReference type="GO" id="GO:0003677">
    <property type="term" value="F:DNA binding"/>
    <property type="evidence" value="ECO:0007669"/>
    <property type="project" value="UniProtKB-KW"/>
</dbReference>
<evidence type="ECO:0000313" key="9">
    <source>
        <dbReference type="Proteomes" id="UP000734854"/>
    </source>
</evidence>
<feature type="region of interest" description="Disordered" evidence="6">
    <location>
        <begin position="210"/>
        <end position="247"/>
    </location>
</feature>
<dbReference type="PROSITE" id="PS51294">
    <property type="entry name" value="HTH_MYB"/>
    <property type="match status" value="1"/>
</dbReference>
<dbReference type="AlphaFoldDB" id="A0A8J5HL28"/>
<evidence type="ECO:0000256" key="4">
    <source>
        <dbReference type="ARBA" id="ARBA00023163"/>
    </source>
</evidence>
<feature type="region of interest" description="Disordered" evidence="6">
    <location>
        <begin position="126"/>
        <end position="159"/>
    </location>
</feature>
<dbReference type="PANTHER" id="PTHR31003">
    <property type="entry name" value="MYB FAMILY TRANSCRIPTION FACTOR"/>
    <property type="match status" value="1"/>
</dbReference>
<comment type="caution">
    <text evidence="8">The sequence shown here is derived from an EMBL/GenBank/DDBJ whole genome shotgun (WGS) entry which is preliminary data.</text>
</comment>
<feature type="compositionally biased region" description="Polar residues" evidence="6">
    <location>
        <begin position="342"/>
        <end position="351"/>
    </location>
</feature>
<evidence type="ECO:0000259" key="7">
    <source>
        <dbReference type="PROSITE" id="PS51294"/>
    </source>
</evidence>
<evidence type="ECO:0000313" key="8">
    <source>
        <dbReference type="EMBL" id="KAG6530529.1"/>
    </source>
</evidence>